<sequence>MASGRAEESEPSLGESELAVNPFDGLPFSSCYYELLEQRRALPIWAARFLFLEHLESSPTGVVLVSGEPGSGKSTQVEEDCGNGQRAGLNVPFPG</sequence>
<dbReference type="EMBL" id="JH001458">
    <property type="protein sequence ID" value="EGW11792.1"/>
    <property type="molecule type" value="Genomic_DNA"/>
</dbReference>
<keyword evidence="2" id="KW-0347">Helicase</keyword>
<protein>
    <submittedName>
        <fullName evidence="2">ATP-dependent RNA helicase DQX1</fullName>
    </submittedName>
</protein>
<accession>G3I7V0</accession>
<feature type="region of interest" description="Disordered" evidence="1">
    <location>
        <begin position="66"/>
        <end position="95"/>
    </location>
</feature>
<dbReference type="InterPro" id="IPR027417">
    <property type="entry name" value="P-loop_NTPase"/>
</dbReference>
<dbReference type="GO" id="GO:0004386">
    <property type="term" value="F:helicase activity"/>
    <property type="evidence" value="ECO:0007669"/>
    <property type="project" value="UniProtKB-KW"/>
</dbReference>
<evidence type="ECO:0000256" key="1">
    <source>
        <dbReference type="SAM" id="MobiDB-lite"/>
    </source>
</evidence>
<organism evidence="2 3">
    <name type="scientific">Cricetulus griseus</name>
    <name type="common">Chinese hamster</name>
    <name type="synonym">Cricetulus barabensis griseus</name>
    <dbReference type="NCBI Taxonomy" id="10029"/>
    <lineage>
        <taxon>Eukaryota</taxon>
        <taxon>Metazoa</taxon>
        <taxon>Chordata</taxon>
        <taxon>Craniata</taxon>
        <taxon>Vertebrata</taxon>
        <taxon>Euteleostomi</taxon>
        <taxon>Mammalia</taxon>
        <taxon>Eutheria</taxon>
        <taxon>Euarchontoglires</taxon>
        <taxon>Glires</taxon>
        <taxon>Rodentia</taxon>
        <taxon>Myomorpha</taxon>
        <taxon>Muroidea</taxon>
        <taxon>Cricetidae</taxon>
        <taxon>Cricetinae</taxon>
        <taxon>Cricetulus</taxon>
    </lineage>
</organism>
<gene>
    <name evidence="2" type="ORF">I79_019599</name>
</gene>
<keyword evidence="2" id="KW-0547">Nucleotide-binding</keyword>
<evidence type="ECO:0000313" key="2">
    <source>
        <dbReference type="EMBL" id="EGW11792.1"/>
    </source>
</evidence>
<keyword evidence="2" id="KW-0067">ATP-binding</keyword>
<evidence type="ECO:0000313" key="3">
    <source>
        <dbReference type="Proteomes" id="UP000001075"/>
    </source>
</evidence>
<reference evidence="3" key="1">
    <citation type="journal article" date="2011" name="Nat. Biotechnol.">
        <title>The genomic sequence of the Chinese hamster ovary (CHO)-K1 cell line.</title>
        <authorList>
            <person name="Xu X."/>
            <person name="Nagarajan H."/>
            <person name="Lewis N.E."/>
            <person name="Pan S."/>
            <person name="Cai Z."/>
            <person name="Liu X."/>
            <person name="Chen W."/>
            <person name="Xie M."/>
            <person name="Wang W."/>
            <person name="Hammond S."/>
            <person name="Andersen M.R."/>
            <person name="Neff N."/>
            <person name="Passarelli B."/>
            <person name="Koh W."/>
            <person name="Fan H.C."/>
            <person name="Wang J."/>
            <person name="Gui Y."/>
            <person name="Lee K.H."/>
            <person name="Betenbaugh M.J."/>
            <person name="Quake S.R."/>
            <person name="Famili I."/>
            <person name="Palsson B.O."/>
            <person name="Wang J."/>
        </authorList>
    </citation>
    <scope>NUCLEOTIDE SEQUENCE [LARGE SCALE GENOMIC DNA]</scope>
    <source>
        <strain evidence="3">CHO K1 cell line</strain>
    </source>
</reference>
<proteinExistence type="predicted"/>
<name>G3I7V0_CRIGR</name>
<dbReference type="STRING" id="10029.G3I7V0"/>
<dbReference type="Proteomes" id="UP000001075">
    <property type="component" value="Unassembled WGS sequence"/>
</dbReference>
<dbReference type="AlphaFoldDB" id="G3I7V0"/>
<dbReference type="InParanoid" id="G3I7V0"/>
<keyword evidence="2" id="KW-0378">Hydrolase</keyword>
<dbReference type="Gene3D" id="3.40.50.300">
    <property type="entry name" value="P-loop containing nucleotide triphosphate hydrolases"/>
    <property type="match status" value="1"/>
</dbReference>